<evidence type="ECO:0000256" key="1">
    <source>
        <dbReference type="SAM" id="MobiDB-lite"/>
    </source>
</evidence>
<dbReference type="Proteomes" id="UP000009183">
    <property type="component" value="Chromosome 5"/>
</dbReference>
<feature type="region of interest" description="Disordered" evidence="1">
    <location>
        <begin position="74"/>
        <end position="96"/>
    </location>
</feature>
<dbReference type="InParanoid" id="D7TS84"/>
<feature type="compositionally biased region" description="Acidic residues" evidence="1">
    <location>
        <begin position="1"/>
        <end position="11"/>
    </location>
</feature>
<organism evidence="2 3">
    <name type="scientific">Vitis vinifera</name>
    <name type="common">Grape</name>
    <dbReference type="NCBI Taxonomy" id="29760"/>
    <lineage>
        <taxon>Eukaryota</taxon>
        <taxon>Viridiplantae</taxon>
        <taxon>Streptophyta</taxon>
        <taxon>Embryophyta</taxon>
        <taxon>Tracheophyta</taxon>
        <taxon>Spermatophyta</taxon>
        <taxon>Magnoliopsida</taxon>
        <taxon>eudicotyledons</taxon>
        <taxon>Gunneridae</taxon>
        <taxon>Pentapetalae</taxon>
        <taxon>rosids</taxon>
        <taxon>Vitales</taxon>
        <taxon>Vitaceae</taxon>
        <taxon>Viteae</taxon>
        <taxon>Vitis</taxon>
    </lineage>
</organism>
<dbReference type="HOGENOM" id="CLU_2363923_0_0_1"/>
<protein>
    <submittedName>
        <fullName evidence="2">Uncharacterized protein</fullName>
    </submittedName>
</protein>
<dbReference type="ExpressionAtlas" id="D7TS84">
    <property type="expression patterns" value="baseline"/>
</dbReference>
<evidence type="ECO:0000313" key="2">
    <source>
        <dbReference type="EMBL" id="CBI33356.3"/>
    </source>
</evidence>
<accession>D7TS84</accession>
<dbReference type="AlphaFoldDB" id="D7TS84"/>
<evidence type="ECO:0000313" key="3">
    <source>
        <dbReference type="Proteomes" id="UP000009183"/>
    </source>
</evidence>
<feature type="region of interest" description="Disordered" evidence="1">
    <location>
        <begin position="1"/>
        <end position="37"/>
    </location>
</feature>
<name>D7TS84_VITVI</name>
<dbReference type="EMBL" id="FN596241">
    <property type="protein sequence ID" value="CBI33356.3"/>
    <property type="molecule type" value="Genomic_DNA"/>
</dbReference>
<sequence>MEPVIEIDEQSPEIRHVASRNGGSMNNDDSDARARQIEADEILARELQEQLYHEMPVDGGVGIDAHIAQMLQQQEQVQPTSSSRNHRVPRAVSWLF</sequence>
<dbReference type="PaxDb" id="29760-VIT_05s0051g00740.t01"/>
<gene>
    <name evidence="2" type="ordered locus">VIT_05s0051g00740</name>
</gene>
<proteinExistence type="predicted"/>
<feature type="compositionally biased region" description="Polar residues" evidence="1">
    <location>
        <begin position="74"/>
        <end position="83"/>
    </location>
</feature>
<reference evidence="3" key="1">
    <citation type="journal article" date="2007" name="Nature">
        <title>The grapevine genome sequence suggests ancestral hexaploidization in major angiosperm phyla.</title>
        <authorList>
            <consortium name="The French-Italian Public Consortium for Grapevine Genome Characterization."/>
            <person name="Jaillon O."/>
            <person name="Aury J.-M."/>
            <person name="Noel B."/>
            <person name="Policriti A."/>
            <person name="Clepet C."/>
            <person name="Casagrande A."/>
            <person name="Choisne N."/>
            <person name="Aubourg S."/>
            <person name="Vitulo N."/>
            <person name="Jubin C."/>
            <person name="Vezzi A."/>
            <person name="Legeai F."/>
            <person name="Hugueney P."/>
            <person name="Dasilva C."/>
            <person name="Horner D."/>
            <person name="Mica E."/>
            <person name="Jublot D."/>
            <person name="Poulain J."/>
            <person name="Bruyere C."/>
            <person name="Billault A."/>
            <person name="Segurens B."/>
            <person name="Gouyvenoux M."/>
            <person name="Ugarte E."/>
            <person name="Cattonaro F."/>
            <person name="Anthouard V."/>
            <person name="Vico V."/>
            <person name="Del Fabbro C."/>
            <person name="Alaux M."/>
            <person name="Di Gaspero G."/>
            <person name="Dumas V."/>
            <person name="Felice N."/>
            <person name="Paillard S."/>
            <person name="Juman I."/>
            <person name="Moroldo M."/>
            <person name="Scalabrin S."/>
            <person name="Canaguier A."/>
            <person name="Le Clainche I."/>
            <person name="Malacrida G."/>
            <person name="Durand E."/>
            <person name="Pesole G."/>
            <person name="Laucou V."/>
            <person name="Chatelet P."/>
            <person name="Merdinoglu D."/>
            <person name="Delledonne M."/>
            <person name="Pezzotti M."/>
            <person name="Lecharny A."/>
            <person name="Scarpelli C."/>
            <person name="Artiguenave F."/>
            <person name="Pe M.E."/>
            <person name="Valle G."/>
            <person name="Morgante M."/>
            <person name="Caboche M."/>
            <person name="Adam-Blondon A.-F."/>
            <person name="Weissenbach J."/>
            <person name="Quetier F."/>
            <person name="Wincker P."/>
        </authorList>
    </citation>
    <scope>NUCLEOTIDE SEQUENCE [LARGE SCALE GENOMIC DNA]</scope>
    <source>
        <strain evidence="3">cv. Pinot noir / PN40024</strain>
    </source>
</reference>
<keyword evidence="3" id="KW-1185">Reference proteome</keyword>